<evidence type="ECO:0000313" key="3">
    <source>
        <dbReference type="Proteomes" id="UP000295344"/>
    </source>
</evidence>
<protein>
    <submittedName>
        <fullName evidence="2">Uncharacterized protein</fullName>
    </submittedName>
</protein>
<comment type="caution">
    <text evidence="2">The sequence shown here is derived from an EMBL/GenBank/DDBJ whole genome shotgun (WGS) entry which is preliminary data.</text>
</comment>
<gene>
    <name evidence="2" type="ORF">CLV52_1334</name>
</gene>
<organism evidence="2 3">
    <name type="scientific">Amnibacterium kyonggiense</name>
    <dbReference type="NCBI Taxonomy" id="595671"/>
    <lineage>
        <taxon>Bacteria</taxon>
        <taxon>Bacillati</taxon>
        <taxon>Actinomycetota</taxon>
        <taxon>Actinomycetes</taxon>
        <taxon>Micrococcales</taxon>
        <taxon>Microbacteriaceae</taxon>
        <taxon>Amnibacterium</taxon>
    </lineage>
</organism>
<keyword evidence="3" id="KW-1185">Reference proteome</keyword>
<reference evidence="2 3" key="1">
    <citation type="submission" date="2019-03" db="EMBL/GenBank/DDBJ databases">
        <title>Genomic Encyclopedia of Archaeal and Bacterial Type Strains, Phase II (KMG-II): from individual species to whole genera.</title>
        <authorList>
            <person name="Goeker M."/>
        </authorList>
    </citation>
    <scope>NUCLEOTIDE SEQUENCE [LARGE SCALE GENOMIC DNA]</scope>
    <source>
        <strain evidence="2 3">DSM 24782</strain>
    </source>
</reference>
<proteinExistence type="predicted"/>
<keyword evidence="1" id="KW-0472">Membrane</keyword>
<feature type="transmembrane region" description="Helical" evidence="1">
    <location>
        <begin position="34"/>
        <end position="53"/>
    </location>
</feature>
<name>A0A4R7FSC6_9MICO</name>
<evidence type="ECO:0000313" key="2">
    <source>
        <dbReference type="EMBL" id="TDS80765.1"/>
    </source>
</evidence>
<dbReference type="RefSeq" id="WP_162850733.1">
    <property type="nucleotide sequence ID" value="NZ_BAAARP010000001.1"/>
</dbReference>
<dbReference type="EMBL" id="SOAM01000001">
    <property type="protein sequence ID" value="TDS80765.1"/>
    <property type="molecule type" value="Genomic_DNA"/>
</dbReference>
<sequence>MPVRDLSTLERVQAQPFAGYAVRPRWTLSPDPDRVLACVALLGTMIVSGILLGRPRS</sequence>
<keyword evidence="1" id="KW-0812">Transmembrane</keyword>
<accession>A0A4R7FSC6</accession>
<evidence type="ECO:0000256" key="1">
    <source>
        <dbReference type="SAM" id="Phobius"/>
    </source>
</evidence>
<dbReference type="AlphaFoldDB" id="A0A4R7FSC6"/>
<keyword evidence="1" id="KW-1133">Transmembrane helix</keyword>
<dbReference type="Proteomes" id="UP000295344">
    <property type="component" value="Unassembled WGS sequence"/>
</dbReference>